<evidence type="ECO:0000256" key="2">
    <source>
        <dbReference type="ARBA" id="ARBA00004613"/>
    </source>
</evidence>
<dbReference type="PANTHER" id="PTHR40088">
    <property type="entry name" value="PECTATE LYASE (EUROFUNG)"/>
    <property type="match status" value="1"/>
</dbReference>
<feature type="chain" id="PRO_5046610645" description="DUF1565 domain-containing protein" evidence="9">
    <location>
        <begin position="35"/>
        <end position="442"/>
    </location>
</feature>
<evidence type="ECO:0000256" key="6">
    <source>
        <dbReference type="ARBA" id="ARBA00022837"/>
    </source>
</evidence>
<sequence>MKSTSFPTRALAAGVAGSALVAAPLALTAGPASAAGTTIDVAVTGNDANPGTPSAPLRTVQAAVDKAVAGTTIKIHKGVYDGQIKIRKSGTASAPITVTNAGDGAVTLTSTQPMPACSSNQPDGMRTILIIDGSDYWTFQGLNIVNGVYATGSDAGNAFAWHNTLVEKGDWQTRRKVPGAGSYSPTAAKQVIPYLRTVTKTPTLDSADGIKFLNNTITKKGLFFRMSSYGVVSGNKITDVACGTGPGVWLITFSNGWQVTKNDVSKIAPSTWKHFMQEGIRLGTSSNYNSVTNNNVHDLAGDGRAYNTDVDSSWNTFSGNKATNVAIGYNDQMSGWGNVWKNNSVTSFRTYGFGVRLMDGKLTLPSYNSSANKINMTCNVVSKPVGTAKSFGVGGTMYGTYAGNAWTTAQVGKNVAVYWGKYGNTWNGTKSAPPKTFAPSSC</sequence>
<comment type="similarity">
    <text evidence="8">Belongs to the polysaccharide lyase 9 family.</text>
</comment>
<name>A0ABP4XHR3_9MICO</name>
<proteinExistence type="inferred from homology"/>
<evidence type="ECO:0000256" key="1">
    <source>
        <dbReference type="ARBA" id="ARBA00001913"/>
    </source>
</evidence>
<feature type="signal peptide" evidence="9">
    <location>
        <begin position="1"/>
        <end position="34"/>
    </location>
</feature>
<keyword evidence="5 9" id="KW-0732">Signal</keyword>
<organism evidence="11 12">
    <name type="scientific">Nostocoides vanveenii</name>
    <dbReference type="NCBI Taxonomy" id="330835"/>
    <lineage>
        <taxon>Bacteria</taxon>
        <taxon>Bacillati</taxon>
        <taxon>Actinomycetota</taxon>
        <taxon>Actinomycetes</taxon>
        <taxon>Micrococcales</taxon>
        <taxon>Intrasporangiaceae</taxon>
        <taxon>Nostocoides</taxon>
    </lineage>
</organism>
<dbReference type="EMBL" id="BAAAPN010000105">
    <property type="protein sequence ID" value="GAA1776173.1"/>
    <property type="molecule type" value="Genomic_DNA"/>
</dbReference>
<protein>
    <recommendedName>
        <fullName evidence="10">DUF1565 domain-containing protein</fullName>
    </recommendedName>
</protein>
<keyword evidence="3" id="KW-0964">Secreted</keyword>
<reference evidence="12" key="1">
    <citation type="journal article" date="2019" name="Int. J. Syst. Evol. Microbiol.">
        <title>The Global Catalogue of Microorganisms (GCM) 10K type strain sequencing project: providing services to taxonomists for standard genome sequencing and annotation.</title>
        <authorList>
            <consortium name="The Broad Institute Genomics Platform"/>
            <consortium name="The Broad Institute Genome Sequencing Center for Infectious Disease"/>
            <person name="Wu L."/>
            <person name="Ma J."/>
        </authorList>
    </citation>
    <scope>NUCLEOTIDE SEQUENCE [LARGE SCALE GENOMIC DNA]</scope>
    <source>
        <strain evidence="12">JCM 15591</strain>
    </source>
</reference>
<comment type="caution">
    <text evidence="11">The sequence shown here is derived from an EMBL/GenBank/DDBJ whole genome shotgun (WGS) entry which is preliminary data.</text>
</comment>
<dbReference type="InterPro" id="IPR011050">
    <property type="entry name" value="Pectin_lyase_fold/virulence"/>
</dbReference>
<evidence type="ECO:0000256" key="4">
    <source>
        <dbReference type="ARBA" id="ARBA00022723"/>
    </source>
</evidence>
<comment type="subcellular location">
    <subcellularLocation>
        <location evidence="2">Secreted</location>
    </subcellularLocation>
</comment>
<feature type="domain" description="DUF1565" evidence="10">
    <location>
        <begin position="43"/>
        <end position="84"/>
    </location>
</feature>
<evidence type="ECO:0000256" key="8">
    <source>
        <dbReference type="ARBA" id="ARBA00038263"/>
    </source>
</evidence>
<keyword evidence="12" id="KW-1185">Reference proteome</keyword>
<evidence type="ECO:0000256" key="7">
    <source>
        <dbReference type="ARBA" id="ARBA00023239"/>
    </source>
</evidence>
<keyword evidence="6" id="KW-0106">Calcium</keyword>
<keyword evidence="7" id="KW-0456">Lyase</keyword>
<evidence type="ECO:0000256" key="3">
    <source>
        <dbReference type="ARBA" id="ARBA00022525"/>
    </source>
</evidence>
<dbReference type="SUPFAM" id="SSF51126">
    <property type="entry name" value="Pectin lyase-like"/>
    <property type="match status" value="1"/>
</dbReference>
<evidence type="ECO:0000256" key="5">
    <source>
        <dbReference type="ARBA" id="ARBA00022729"/>
    </source>
</evidence>
<dbReference type="Pfam" id="PF07602">
    <property type="entry name" value="DUF1565"/>
    <property type="match status" value="1"/>
</dbReference>
<evidence type="ECO:0000256" key="9">
    <source>
        <dbReference type="SAM" id="SignalP"/>
    </source>
</evidence>
<dbReference type="InterPro" id="IPR012334">
    <property type="entry name" value="Pectin_lyas_fold"/>
</dbReference>
<dbReference type="PANTHER" id="PTHR40088:SF1">
    <property type="entry name" value="PECTATE LYASE PEL9"/>
    <property type="match status" value="1"/>
</dbReference>
<accession>A0ABP4XHR3</accession>
<gene>
    <name evidence="11" type="ORF">GCM10009810_36540</name>
</gene>
<evidence type="ECO:0000259" key="10">
    <source>
        <dbReference type="Pfam" id="PF07602"/>
    </source>
</evidence>
<dbReference type="InterPro" id="IPR011459">
    <property type="entry name" value="DUF1565"/>
</dbReference>
<dbReference type="Proteomes" id="UP001501475">
    <property type="component" value="Unassembled WGS sequence"/>
</dbReference>
<evidence type="ECO:0000313" key="11">
    <source>
        <dbReference type="EMBL" id="GAA1776173.1"/>
    </source>
</evidence>
<comment type="cofactor">
    <cofactor evidence="1">
        <name>Ca(2+)</name>
        <dbReference type="ChEBI" id="CHEBI:29108"/>
    </cofactor>
</comment>
<dbReference type="InterPro" id="IPR052052">
    <property type="entry name" value="Polysaccharide_Lyase_9"/>
</dbReference>
<dbReference type="RefSeq" id="WP_344069109.1">
    <property type="nucleotide sequence ID" value="NZ_BAAAPN010000105.1"/>
</dbReference>
<evidence type="ECO:0000313" key="12">
    <source>
        <dbReference type="Proteomes" id="UP001501475"/>
    </source>
</evidence>
<keyword evidence="4" id="KW-0479">Metal-binding</keyword>
<dbReference type="Gene3D" id="2.160.20.10">
    <property type="entry name" value="Single-stranded right-handed beta-helix, Pectin lyase-like"/>
    <property type="match status" value="2"/>
</dbReference>